<dbReference type="HOGENOM" id="CLU_1778615_0_0_1"/>
<organism evidence="1 2">
    <name type="scientific">Serendipita vermifera MAFF 305830</name>
    <dbReference type="NCBI Taxonomy" id="933852"/>
    <lineage>
        <taxon>Eukaryota</taxon>
        <taxon>Fungi</taxon>
        <taxon>Dikarya</taxon>
        <taxon>Basidiomycota</taxon>
        <taxon>Agaricomycotina</taxon>
        <taxon>Agaricomycetes</taxon>
        <taxon>Sebacinales</taxon>
        <taxon>Serendipitaceae</taxon>
        <taxon>Serendipita</taxon>
    </lineage>
</organism>
<reference evidence="1 2" key="1">
    <citation type="submission" date="2014-04" db="EMBL/GenBank/DDBJ databases">
        <authorList>
            <consortium name="DOE Joint Genome Institute"/>
            <person name="Kuo A."/>
            <person name="Zuccaro A."/>
            <person name="Kohler A."/>
            <person name="Nagy L.G."/>
            <person name="Floudas D."/>
            <person name="Copeland A."/>
            <person name="Barry K.W."/>
            <person name="Cichocki N."/>
            <person name="Veneault-Fourrey C."/>
            <person name="LaButti K."/>
            <person name="Lindquist E.A."/>
            <person name="Lipzen A."/>
            <person name="Lundell T."/>
            <person name="Morin E."/>
            <person name="Murat C."/>
            <person name="Sun H."/>
            <person name="Tunlid A."/>
            <person name="Henrissat B."/>
            <person name="Grigoriev I.V."/>
            <person name="Hibbett D.S."/>
            <person name="Martin F."/>
            <person name="Nordberg H.P."/>
            <person name="Cantor M.N."/>
            <person name="Hua S.X."/>
        </authorList>
    </citation>
    <scope>NUCLEOTIDE SEQUENCE [LARGE SCALE GENOMIC DNA]</scope>
    <source>
        <strain evidence="1 2">MAFF 305830</strain>
    </source>
</reference>
<evidence type="ECO:0000313" key="2">
    <source>
        <dbReference type="Proteomes" id="UP000054097"/>
    </source>
</evidence>
<gene>
    <name evidence="1" type="ORF">M408DRAFT_26920</name>
</gene>
<sequence length="146" mass="16714">MLPPGIWASFPNLRAFGVSPAMYAHQPLPPPFTYPKISLLVNPRGLGLLYSDTPLEVLLENLVGVLRGWRLVEINLLISWDDVVAWNKGNAMVQIRDEFTLSDEFFMVAREKNLRIRDVHRKVMSDEELINQLSVGSEKLLRMRVN</sequence>
<dbReference type="EMBL" id="KN824322">
    <property type="protein sequence ID" value="KIM24632.1"/>
    <property type="molecule type" value="Genomic_DNA"/>
</dbReference>
<accession>A0A0C2X5S7</accession>
<protein>
    <submittedName>
        <fullName evidence="1">Uncharacterized protein</fullName>
    </submittedName>
</protein>
<dbReference type="Proteomes" id="UP000054097">
    <property type="component" value="Unassembled WGS sequence"/>
</dbReference>
<dbReference type="AlphaFoldDB" id="A0A0C2X5S7"/>
<keyword evidence="2" id="KW-1185">Reference proteome</keyword>
<reference evidence="2" key="2">
    <citation type="submission" date="2015-01" db="EMBL/GenBank/DDBJ databases">
        <title>Evolutionary Origins and Diversification of the Mycorrhizal Mutualists.</title>
        <authorList>
            <consortium name="DOE Joint Genome Institute"/>
            <consortium name="Mycorrhizal Genomics Consortium"/>
            <person name="Kohler A."/>
            <person name="Kuo A."/>
            <person name="Nagy L.G."/>
            <person name="Floudas D."/>
            <person name="Copeland A."/>
            <person name="Barry K.W."/>
            <person name="Cichocki N."/>
            <person name="Veneault-Fourrey C."/>
            <person name="LaButti K."/>
            <person name="Lindquist E.A."/>
            <person name="Lipzen A."/>
            <person name="Lundell T."/>
            <person name="Morin E."/>
            <person name="Murat C."/>
            <person name="Riley R."/>
            <person name="Ohm R."/>
            <person name="Sun H."/>
            <person name="Tunlid A."/>
            <person name="Henrissat B."/>
            <person name="Grigoriev I.V."/>
            <person name="Hibbett D.S."/>
            <person name="Martin F."/>
        </authorList>
    </citation>
    <scope>NUCLEOTIDE SEQUENCE [LARGE SCALE GENOMIC DNA]</scope>
    <source>
        <strain evidence="2">MAFF 305830</strain>
    </source>
</reference>
<proteinExistence type="predicted"/>
<name>A0A0C2X5S7_SERVB</name>
<evidence type="ECO:0000313" key="1">
    <source>
        <dbReference type="EMBL" id="KIM24632.1"/>
    </source>
</evidence>